<evidence type="ECO:0000313" key="1">
    <source>
        <dbReference type="EMBL" id="KAF5401097.1"/>
    </source>
</evidence>
<protein>
    <submittedName>
        <fullName evidence="1">Uncharacterized protein</fullName>
    </submittedName>
</protein>
<proteinExistence type="predicted"/>
<dbReference type="OrthoDB" id="6236829at2759"/>
<dbReference type="Proteomes" id="UP000748531">
    <property type="component" value="Unassembled WGS sequence"/>
</dbReference>
<accession>A0A8J4TF40</accession>
<evidence type="ECO:0000313" key="2">
    <source>
        <dbReference type="Proteomes" id="UP000748531"/>
    </source>
</evidence>
<keyword evidence="2" id="KW-1185">Reference proteome</keyword>
<sequence>MIGVLLLFLRLFILIGIKLLWKAYNVVLHVSRLAIQPGFLILTSVAQVFGFSPTAKRSRRISLYSLHVQPKRIGIAILTRLPIAERASISVREDGISDQLHASLRHSGLLERILAELAATCVSSWLCTENFPTDLIVSRVLLVHHRNYTSAFTLSGWLSILPNHELAKQWYINKATYQRSASEVKSPLKSDALSKRFSELVSLARYNANHRLTWEDPDIYYSSRIFDQCRNDCLAPTELRTSEPGAVSSPIHNPIVEYVTVAGLGFSGLLEVALRAALRTNADYVIVLNPRALNIQPKHISVTAQLLTGCSFAESATVGGSVPVNSVDVVLGVTKSFSASLICRQNVANSAPSSSSTLCESTIPNGPTGLYLLGIRGGRMLTLRARTLTASVDWCSPSTAARVWANLAGRLTSWTTVCLRERLEEVQQATDLLALEHFMHIPPEQFLTDQLSVIIPIGPGHPDDAIDPDDVDGDCVDLFSSKALITTLEIIVQNASGERAVEIILIHSQPPKSLFIESGVTNTSRFRSIRLRPMITVTLHHFDSSWGSVNSATTDSSMPPRRGELIRYAVDRWAKGTALVFLEPGIQLPVNWDSAVYHSLQRPGVGMGCFAFRSHLDEKYVNRKSLKWAINSWLANYLVNVQTRWSEIPIVRQPCFIYAHYLACLGGYPRSSRTLHPIDLAMACHRHLGRVVVTRSSTTSAGVPASFALRHGAVRTALYTVTVAIARYLGATESELTRALTRSPDRTNPAMPFAPSQPRLPLVQPHYLDGY</sequence>
<dbReference type="EMBL" id="LUCH01002709">
    <property type="protein sequence ID" value="KAF5401097.1"/>
    <property type="molecule type" value="Genomic_DNA"/>
</dbReference>
<gene>
    <name evidence="1" type="ORF">PHET_05151</name>
</gene>
<organism evidence="1 2">
    <name type="scientific">Paragonimus heterotremus</name>
    <dbReference type="NCBI Taxonomy" id="100268"/>
    <lineage>
        <taxon>Eukaryota</taxon>
        <taxon>Metazoa</taxon>
        <taxon>Spiralia</taxon>
        <taxon>Lophotrochozoa</taxon>
        <taxon>Platyhelminthes</taxon>
        <taxon>Trematoda</taxon>
        <taxon>Digenea</taxon>
        <taxon>Plagiorchiida</taxon>
        <taxon>Troglotremata</taxon>
        <taxon>Troglotrematidae</taxon>
        <taxon>Paragonimus</taxon>
    </lineage>
</organism>
<dbReference type="AlphaFoldDB" id="A0A8J4TF40"/>
<reference evidence="1" key="1">
    <citation type="submission" date="2019-05" db="EMBL/GenBank/DDBJ databases">
        <title>Annotation for the trematode Paragonimus heterotremus.</title>
        <authorList>
            <person name="Choi Y.-J."/>
        </authorList>
    </citation>
    <scope>NUCLEOTIDE SEQUENCE</scope>
    <source>
        <strain evidence="1">LC</strain>
    </source>
</reference>
<name>A0A8J4TF40_9TREM</name>
<comment type="caution">
    <text evidence="1">The sequence shown here is derived from an EMBL/GenBank/DDBJ whole genome shotgun (WGS) entry which is preliminary data.</text>
</comment>